<keyword evidence="2" id="KW-1185">Reference proteome</keyword>
<dbReference type="RefSeq" id="XP_007404509.1">
    <property type="nucleotide sequence ID" value="XM_007404447.1"/>
</dbReference>
<dbReference type="Proteomes" id="UP000001072">
    <property type="component" value="Unassembled WGS sequence"/>
</dbReference>
<reference evidence="2" key="1">
    <citation type="journal article" date="2011" name="Proc. Natl. Acad. Sci. U.S.A.">
        <title>Obligate biotrophy features unraveled by the genomic analysis of rust fungi.</title>
        <authorList>
            <person name="Duplessis S."/>
            <person name="Cuomo C.A."/>
            <person name="Lin Y.-C."/>
            <person name="Aerts A."/>
            <person name="Tisserant E."/>
            <person name="Veneault-Fourrey C."/>
            <person name="Joly D.L."/>
            <person name="Hacquard S."/>
            <person name="Amselem J."/>
            <person name="Cantarel B.L."/>
            <person name="Chiu R."/>
            <person name="Coutinho P.M."/>
            <person name="Feau N."/>
            <person name="Field M."/>
            <person name="Frey P."/>
            <person name="Gelhaye E."/>
            <person name="Goldberg J."/>
            <person name="Grabherr M.G."/>
            <person name="Kodira C.D."/>
            <person name="Kohler A."/>
            <person name="Kuees U."/>
            <person name="Lindquist E.A."/>
            <person name="Lucas S.M."/>
            <person name="Mago R."/>
            <person name="Mauceli E."/>
            <person name="Morin E."/>
            <person name="Murat C."/>
            <person name="Pangilinan J.L."/>
            <person name="Park R."/>
            <person name="Pearson M."/>
            <person name="Quesneville H."/>
            <person name="Rouhier N."/>
            <person name="Sakthikumar S."/>
            <person name="Salamov A.A."/>
            <person name="Schmutz J."/>
            <person name="Selles B."/>
            <person name="Shapiro H."/>
            <person name="Tanguay P."/>
            <person name="Tuskan G.A."/>
            <person name="Henrissat B."/>
            <person name="Van de Peer Y."/>
            <person name="Rouze P."/>
            <person name="Ellis J.G."/>
            <person name="Dodds P.N."/>
            <person name="Schein J.E."/>
            <person name="Zhong S."/>
            <person name="Hamelin R.C."/>
            <person name="Grigoriev I.V."/>
            <person name="Szabo L.J."/>
            <person name="Martin F."/>
        </authorList>
    </citation>
    <scope>NUCLEOTIDE SEQUENCE [LARGE SCALE GENOMIC DNA]</scope>
    <source>
        <strain evidence="2">98AG31 / pathotype 3-4-7</strain>
    </source>
</reference>
<proteinExistence type="predicted"/>
<organism evidence="2">
    <name type="scientific">Melampsora larici-populina (strain 98AG31 / pathotype 3-4-7)</name>
    <name type="common">Poplar leaf rust fungus</name>
    <dbReference type="NCBI Taxonomy" id="747676"/>
    <lineage>
        <taxon>Eukaryota</taxon>
        <taxon>Fungi</taxon>
        <taxon>Dikarya</taxon>
        <taxon>Basidiomycota</taxon>
        <taxon>Pucciniomycotina</taxon>
        <taxon>Pucciniomycetes</taxon>
        <taxon>Pucciniales</taxon>
        <taxon>Melampsoraceae</taxon>
        <taxon>Melampsora</taxon>
    </lineage>
</organism>
<dbReference type="VEuPathDB" id="FungiDB:MELLADRAFT_102103"/>
<evidence type="ECO:0000313" key="2">
    <source>
        <dbReference type="Proteomes" id="UP000001072"/>
    </source>
</evidence>
<protein>
    <submittedName>
        <fullName evidence="1">Uncharacterized protein</fullName>
    </submittedName>
</protein>
<dbReference type="EMBL" id="GL883091">
    <property type="protein sequence ID" value="EGG12134.1"/>
    <property type="molecule type" value="Genomic_DNA"/>
</dbReference>
<accession>F4R607</accession>
<sequence length="246" mass="28239">MSDTKESRKGVIRIRQTNLLQPMVDPHAKAGVKRVQHFQISKRTSGSAKETRVMIPPLLSGVSHGILPELRDLALHDRLPNPNAIPGGGSTSDRRERDFDIYVKTHLDNGFIHNVEEAITVHIHKHDFLNHDEIETILDATITLNDEAHDINTCLGDAQHLLYYSRMMLRSQDPDVIQHRELFKSQYKLSRKSYKRLRSKLREYRNYVMLLWGMMAREIKRTCDIEDAAVNGAEPELAAPPYTRSP</sequence>
<dbReference type="GeneID" id="18921569"/>
<dbReference type="AlphaFoldDB" id="F4R607"/>
<evidence type="ECO:0000313" key="1">
    <source>
        <dbReference type="EMBL" id="EGG12134.1"/>
    </source>
</evidence>
<dbReference type="InParanoid" id="F4R607"/>
<name>F4R607_MELLP</name>
<dbReference type="HOGENOM" id="CLU_097248_0_0_1"/>
<gene>
    <name evidence="1" type="ORF">MELLADRAFT_102103</name>
</gene>
<dbReference type="KEGG" id="mlr:MELLADRAFT_102103"/>